<evidence type="ECO:0000313" key="8">
    <source>
        <dbReference type="EMBL" id="ORA35885.1"/>
    </source>
</evidence>
<sequence>MNASTPTVDEYDIVVIGAGISGIGAAKYITEAFPGKRVVILEGRANIGGTWDLFKYPGIRSDNGLHTFGYEFKPWTDPDAIAEAPKIVNYLQETLEEFDLNRLVRFEHSVQRASWSSEDARWTLDVTTPDGDRRISANWIFAGTGYYRYDEGYTPQFEGREDFRGDILHPQHWPEDYDYSGKKVVVIGSGATAVTLIPSMLNHAGAAAHVTMLQRTPTYVIPWAKVDSAALMFTKWFGEKRGYALTRFANIWIERGIVKAMRGFPKLARAAIRRVNIESLPQGFDVDTHFNPPYDPWDQRLCLCPDGDFFEALSDGSASIVTDKIERFTETGIALESGEHLDADVIVTATGLNMRLLGGIELDVDGDPVHLPDTVAYRGTLLSGIPNLAIAIGYTTSPWTLKISILCRYFCALVAHMDAFGYDSVRVEADPAMERRPIVDLSSGYAQRAKDIIPKQGTGLFQMSMSYQQDAKILRGPLLDEALHFSSRADEPHRLPAPANEAIHA</sequence>
<keyword evidence="4" id="KW-0274">FAD</keyword>
<evidence type="ECO:0000256" key="7">
    <source>
        <dbReference type="ARBA" id="ARBA00023033"/>
    </source>
</evidence>
<evidence type="ECO:0000256" key="5">
    <source>
        <dbReference type="ARBA" id="ARBA00022857"/>
    </source>
</evidence>
<dbReference type="AlphaFoldDB" id="A0A1X0B102"/>
<dbReference type="STRING" id="1927124.BST13_12760"/>
<dbReference type="GO" id="GO:0050660">
    <property type="term" value="F:flavin adenine dinucleotide binding"/>
    <property type="evidence" value="ECO:0007669"/>
    <property type="project" value="InterPro"/>
</dbReference>
<keyword evidence="7 8" id="KW-0503">Monooxygenase</keyword>
<name>A0A1X0B102_9MYCO</name>
<dbReference type="GO" id="GO:0004499">
    <property type="term" value="F:N,N-dimethylaniline monooxygenase activity"/>
    <property type="evidence" value="ECO:0007669"/>
    <property type="project" value="InterPro"/>
</dbReference>
<evidence type="ECO:0000256" key="6">
    <source>
        <dbReference type="ARBA" id="ARBA00023002"/>
    </source>
</evidence>
<dbReference type="FunFam" id="3.50.50.60:FF:000228">
    <property type="entry name" value="FAD-containing monooxygenase EthA"/>
    <property type="match status" value="1"/>
</dbReference>
<evidence type="ECO:0000256" key="1">
    <source>
        <dbReference type="ARBA" id="ARBA00001974"/>
    </source>
</evidence>
<dbReference type="PRINTS" id="PR00469">
    <property type="entry name" value="PNDRDTASEII"/>
</dbReference>
<evidence type="ECO:0000256" key="4">
    <source>
        <dbReference type="ARBA" id="ARBA00022827"/>
    </source>
</evidence>
<proteinExistence type="inferred from homology"/>
<protein>
    <submittedName>
        <fullName evidence="8">FAD-containing monooxygenase EthA</fullName>
    </submittedName>
</protein>
<dbReference type="PANTHER" id="PTHR43872:SF1">
    <property type="entry name" value="MONOOXYGENASE, PUTATIVE (AFU_ORTHOLOGUE AFUA_8G02570)-RELATED"/>
    <property type="match status" value="1"/>
</dbReference>
<comment type="cofactor">
    <cofactor evidence="1">
        <name>FAD</name>
        <dbReference type="ChEBI" id="CHEBI:57692"/>
    </cofactor>
</comment>
<evidence type="ECO:0000256" key="2">
    <source>
        <dbReference type="ARBA" id="ARBA00010139"/>
    </source>
</evidence>
<dbReference type="InterPro" id="IPR036188">
    <property type="entry name" value="FAD/NAD-bd_sf"/>
</dbReference>
<gene>
    <name evidence="8" type="ORF">BST13_12760</name>
</gene>
<dbReference type="SUPFAM" id="SSF51905">
    <property type="entry name" value="FAD/NAD(P)-binding domain"/>
    <property type="match status" value="1"/>
</dbReference>
<dbReference type="RefSeq" id="WP_083164322.1">
    <property type="nucleotide sequence ID" value="NZ_MVHF01000010.1"/>
</dbReference>
<evidence type="ECO:0000313" key="9">
    <source>
        <dbReference type="Proteomes" id="UP000192448"/>
    </source>
</evidence>
<dbReference type="InterPro" id="IPR020946">
    <property type="entry name" value="Flavin_mOase-like"/>
</dbReference>
<reference evidence="8 9" key="1">
    <citation type="submission" date="2017-02" db="EMBL/GenBank/DDBJ databases">
        <title>The new phylogeny of genus Mycobacterium.</title>
        <authorList>
            <person name="Tortoli E."/>
            <person name="Trovato A."/>
            <person name="Cirillo D.M."/>
        </authorList>
    </citation>
    <scope>NUCLEOTIDE SEQUENCE [LARGE SCALE GENOMIC DNA]</scope>
    <source>
        <strain evidence="8 9">RW6</strain>
    </source>
</reference>
<keyword evidence="6" id="KW-0560">Oxidoreductase</keyword>
<keyword evidence="3" id="KW-0285">Flavoprotein</keyword>
<dbReference type="PANTHER" id="PTHR43872">
    <property type="entry name" value="MONOOXYGENASE, PUTATIVE (AFU_ORTHOLOGUE AFUA_8G02570)-RELATED"/>
    <property type="match status" value="1"/>
</dbReference>
<dbReference type="InterPro" id="IPR051820">
    <property type="entry name" value="FAD-binding_MO"/>
</dbReference>
<keyword evidence="5" id="KW-0521">NADP</keyword>
<dbReference type="Proteomes" id="UP000192448">
    <property type="component" value="Unassembled WGS sequence"/>
</dbReference>
<comment type="similarity">
    <text evidence="2">Belongs to the FAD-binding monooxygenase family.</text>
</comment>
<dbReference type="GO" id="GO:0050661">
    <property type="term" value="F:NADP binding"/>
    <property type="evidence" value="ECO:0007669"/>
    <property type="project" value="InterPro"/>
</dbReference>
<dbReference type="EMBL" id="MVHF01000010">
    <property type="protein sequence ID" value="ORA35885.1"/>
    <property type="molecule type" value="Genomic_DNA"/>
</dbReference>
<dbReference type="OrthoDB" id="5168853at2"/>
<evidence type="ECO:0000256" key="3">
    <source>
        <dbReference type="ARBA" id="ARBA00022630"/>
    </source>
</evidence>
<dbReference type="Gene3D" id="3.50.50.60">
    <property type="entry name" value="FAD/NAD(P)-binding domain"/>
    <property type="match status" value="2"/>
</dbReference>
<organism evidence="8 9">
    <name type="scientific">Mycobacterium aquaticum</name>
    <dbReference type="NCBI Taxonomy" id="1927124"/>
    <lineage>
        <taxon>Bacteria</taxon>
        <taxon>Bacillati</taxon>
        <taxon>Actinomycetota</taxon>
        <taxon>Actinomycetes</taxon>
        <taxon>Mycobacteriales</taxon>
        <taxon>Mycobacteriaceae</taxon>
        <taxon>Mycobacterium</taxon>
    </lineage>
</organism>
<keyword evidence="9" id="KW-1185">Reference proteome</keyword>
<accession>A0A1X0B102</accession>
<comment type="caution">
    <text evidence="8">The sequence shown here is derived from an EMBL/GenBank/DDBJ whole genome shotgun (WGS) entry which is preliminary data.</text>
</comment>
<dbReference type="Pfam" id="PF00743">
    <property type="entry name" value="FMO-like"/>
    <property type="match status" value="1"/>
</dbReference>